<dbReference type="AlphaFoldDB" id="A0A6M1RUX9"/>
<accession>A0A6M1RUX9</accession>
<dbReference type="Proteomes" id="UP000473008">
    <property type="component" value="Unassembled WGS sequence"/>
</dbReference>
<dbReference type="Pfam" id="PF10071">
    <property type="entry name" value="DUF2310"/>
    <property type="match status" value="1"/>
</dbReference>
<reference evidence="1 2" key="1">
    <citation type="submission" date="2020-02" db="EMBL/GenBank/DDBJ databases">
        <title>The draft genome of Grimontia sedimenta sp. nov., isolated from benthic sediments near coral reefs south of Kuwait.</title>
        <authorList>
            <person name="Mahmoud H.M."/>
            <person name="Jose L."/>
            <person name="Eapen S."/>
        </authorList>
    </citation>
    <scope>NUCLEOTIDE SEQUENCE [LARGE SCALE GENOMIC DNA]</scope>
    <source>
        <strain evidence="1 2">S25</strain>
    </source>
</reference>
<dbReference type="PIRSF" id="PIRSF029037">
    <property type="entry name" value="UCP029037_Zn_ribbon"/>
    <property type="match status" value="1"/>
</dbReference>
<sequence length="257" mass="29262">MYVVELTFECFDDTTISAVDRAVNGLMDALRYNGQVLGREFPMVLGNGQFHVRAVCPEKDSLNPKNNSPQVKQKFNQLADASLLSPKVKVLGRDINSEESAPEIERSWQVMYTTYVHSCSPLRCGETLLPIPLYHIPATFNGDHKAEVKWQTEWQACDEIQMAGAFKADHAALAEIQDAESLLFRKGWDIRGRIEYLTKVPTYYYQYRVGGKDAESELARKCPKCGGDWLLESPLHDVFHFKCDDCRLVSNLSWDFQ</sequence>
<dbReference type="EMBL" id="JAALDL010000018">
    <property type="protein sequence ID" value="NGN99757.1"/>
    <property type="molecule type" value="Genomic_DNA"/>
</dbReference>
<comment type="caution">
    <text evidence="1">The sequence shown here is derived from an EMBL/GenBank/DDBJ whole genome shotgun (WGS) entry which is preliminary data.</text>
</comment>
<dbReference type="RefSeq" id="WP_165017673.1">
    <property type="nucleotide sequence ID" value="NZ_JAALDL010000018.1"/>
</dbReference>
<evidence type="ECO:0000313" key="2">
    <source>
        <dbReference type="Proteomes" id="UP000473008"/>
    </source>
</evidence>
<dbReference type="InterPro" id="IPR016908">
    <property type="entry name" value="UCP029037"/>
</dbReference>
<proteinExistence type="predicted"/>
<keyword evidence="2" id="KW-1185">Reference proteome</keyword>
<gene>
    <name evidence="1" type="ORF">G5S52_19600</name>
</gene>
<protein>
    <submittedName>
        <fullName evidence="1">Zn-ribbon-containing protein</fullName>
    </submittedName>
</protein>
<name>A0A6M1RUX9_9GAMM</name>
<organism evidence="1 2">
    <name type="scientific">Grimontia sedimenti</name>
    <dbReference type="NCBI Taxonomy" id="2711294"/>
    <lineage>
        <taxon>Bacteria</taxon>
        <taxon>Pseudomonadati</taxon>
        <taxon>Pseudomonadota</taxon>
        <taxon>Gammaproteobacteria</taxon>
        <taxon>Vibrionales</taxon>
        <taxon>Vibrionaceae</taxon>
        <taxon>Grimontia</taxon>
    </lineage>
</organism>
<evidence type="ECO:0000313" key="1">
    <source>
        <dbReference type="EMBL" id="NGN99757.1"/>
    </source>
</evidence>